<evidence type="ECO:0000313" key="2">
    <source>
        <dbReference type="EMBL" id="CAD7014098.1"/>
    </source>
</evidence>
<keyword evidence="3" id="KW-1185">Reference proteome</keyword>
<dbReference type="AlphaFoldDB" id="A0A811VCR4"/>
<proteinExistence type="predicted"/>
<organism evidence="2 3">
    <name type="scientific">Ceratitis capitata</name>
    <name type="common">Mediterranean fruit fly</name>
    <name type="synonym">Tephritis capitata</name>
    <dbReference type="NCBI Taxonomy" id="7213"/>
    <lineage>
        <taxon>Eukaryota</taxon>
        <taxon>Metazoa</taxon>
        <taxon>Ecdysozoa</taxon>
        <taxon>Arthropoda</taxon>
        <taxon>Hexapoda</taxon>
        <taxon>Insecta</taxon>
        <taxon>Pterygota</taxon>
        <taxon>Neoptera</taxon>
        <taxon>Endopterygota</taxon>
        <taxon>Diptera</taxon>
        <taxon>Brachycera</taxon>
        <taxon>Muscomorpha</taxon>
        <taxon>Tephritoidea</taxon>
        <taxon>Tephritidae</taxon>
        <taxon>Ceratitis</taxon>
        <taxon>Ceratitis</taxon>
    </lineage>
</organism>
<name>A0A811VCR4_CERCA</name>
<feature type="compositionally biased region" description="Polar residues" evidence="1">
    <location>
        <begin position="32"/>
        <end position="51"/>
    </location>
</feature>
<comment type="caution">
    <text evidence="2">The sequence shown here is derived from an EMBL/GenBank/DDBJ whole genome shotgun (WGS) entry which is preliminary data.</text>
</comment>
<evidence type="ECO:0000313" key="3">
    <source>
        <dbReference type="Proteomes" id="UP000606786"/>
    </source>
</evidence>
<dbReference type="Proteomes" id="UP000606786">
    <property type="component" value="Unassembled WGS sequence"/>
</dbReference>
<reference evidence="2" key="1">
    <citation type="submission" date="2020-11" db="EMBL/GenBank/DDBJ databases">
        <authorList>
            <person name="Whitehead M."/>
        </authorList>
    </citation>
    <scope>NUCLEOTIDE SEQUENCE</scope>
    <source>
        <strain evidence="2">EGII</strain>
    </source>
</reference>
<sequence length="137" mass="15041">MAFKCEINLETAKTMPNTPELSHTTACLALKTKQSSGSASRQTRLGEQSNPRGKIGTPALYSQFLQLPTLSDQPTVAAAAAAAAAARQQKKKRKALLAQLNIRQGETLSSDAKYDFKLPRWRLAASLVLFKRQQVLW</sequence>
<gene>
    <name evidence="2" type="ORF">CCAP1982_LOCUS22104</name>
</gene>
<feature type="region of interest" description="Disordered" evidence="1">
    <location>
        <begin position="32"/>
        <end position="55"/>
    </location>
</feature>
<evidence type="ECO:0000256" key="1">
    <source>
        <dbReference type="SAM" id="MobiDB-lite"/>
    </source>
</evidence>
<protein>
    <submittedName>
        <fullName evidence="2">(Mediterranean fruit fly) hypothetical protein</fullName>
    </submittedName>
</protein>
<dbReference type="EMBL" id="CAJHJT010000056">
    <property type="protein sequence ID" value="CAD7014098.1"/>
    <property type="molecule type" value="Genomic_DNA"/>
</dbReference>
<accession>A0A811VCR4</accession>